<gene>
    <name evidence="10" type="primary">PME66</name>
    <name evidence="10" type="ORF">QJS10_CPB17g01030</name>
</gene>
<dbReference type="InterPro" id="IPR000070">
    <property type="entry name" value="Pectinesterase_cat"/>
</dbReference>
<feature type="active site" evidence="7">
    <location>
        <position position="198"/>
    </location>
</feature>
<keyword evidence="8" id="KW-0732">Signal</keyword>
<evidence type="ECO:0000256" key="1">
    <source>
        <dbReference type="ARBA" id="ARBA00005184"/>
    </source>
</evidence>
<evidence type="ECO:0000256" key="8">
    <source>
        <dbReference type="RuleBase" id="RU000589"/>
    </source>
</evidence>
<dbReference type="EMBL" id="JAUJYO010000017">
    <property type="protein sequence ID" value="KAK1293717.1"/>
    <property type="molecule type" value="Genomic_DNA"/>
</dbReference>
<accession>A0AAV9CYP7</accession>
<evidence type="ECO:0000256" key="7">
    <source>
        <dbReference type="PROSITE-ProRule" id="PRU10040"/>
    </source>
</evidence>
<dbReference type="Proteomes" id="UP001180020">
    <property type="component" value="Unassembled WGS sequence"/>
</dbReference>
<dbReference type="InterPro" id="IPR012334">
    <property type="entry name" value="Pectin_lyas_fold"/>
</dbReference>
<evidence type="ECO:0000313" key="10">
    <source>
        <dbReference type="EMBL" id="KAK1293717.1"/>
    </source>
</evidence>
<feature type="chain" id="PRO_5043112094" description="Pectinesterase" evidence="8">
    <location>
        <begin position="18"/>
        <end position="289"/>
    </location>
</feature>
<keyword evidence="11" id="KW-1185">Reference proteome</keyword>
<evidence type="ECO:0000256" key="6">
    <source>
        <dbReference type="ARBA" id="ARBA00047928"/>
    </source>
</evidence>
<evidence type="ECO:0000256" key="5">
    <source>
        <dbReference type="ARBA" id="ARBA00023085"/>
    </source>
</evidence>
<organism evidence="10 11">
    <name type="scientific">Acorus calamus</name>
    <name type="common">Sweet flag</name>
    <dbReference type="NCBI Taxonomy" id="4465"/>
    <lineage>
        <taxon>Eukaryota</taxon>
        <taxon>Viridiplantae</taxon>
        <taxon>Streptophyta</taxon>
        <taxon>Embryophyta</taxon>
        <taxon>Tracheophyta</taxon>
        <taxon>Spermatophyta</taxon>
        <taxon>Magnoliopsida</taxon>
        <taxon>Liliopsida</taxon>
        <taxon>Acoraceae</taxon>
        <taxon>Acorus</taxon>
    </lineage>
</organism>
<protein>
    <recommendedName>
        <fullName evidence="3 8">Pectinesterase</fullName>
        <ecNumber evidence="3 8">3.1.1.11</ecNumber>
    </recommendedName>
</protein>
<comment type="pathway">
    <text evidence="1 8">Glycan metabolism; pectin degradation; 2-dehydro-3-deoxy-D-gluconate from pectin: step 1/5.</text>
</comment>
<evidence type="ECO:0000313" key="11">
    <source>
        <dbReference type="Proteomes" id="UP001180020"/>
    </source>
</evidence>
<keyword evidence="4 8" id="KW-0378">Hydrolase</keyword>
<dbReference type="Pfam" id="PF01095">
    <property type="entry name" value="Pectinesterase"/>
    <property type="match status" value="1"/>
</dbReference>
<dbReference type="AlphaFoldDB" id="A0AAV9CYP7"/>
<proteinExistence type="inferred from homology"/>
<reference evidence="10" key="1">
    <citation type="journal article" date="2023" name="Nat. Commun.">
        <title>Diploid and tetraploid genomes of Acorus and the evolution of monocots.</title>
        <authorList>
            <person name="Ma L."/>
            <person name="Liu K.W."/>
            <person name="Li Z."/>
            <person name="Hsiao Y.Y."/>
            <person name="Qi Y."/>
            <person name="Fu T."/>
            <person name="Tang G.D."/>
            <person name="Zhang D."/>
            <person name="Sun W.H."/>
            <person name="Liu D.K."/>
            <person name="Li Y."/>
            <person name="Chen G.Z."/>
            <person name="Liu X.D."/>
            <person name="Liao X.Y."/>
            <person name="Jiang Y.T."/>
            <person name="Yu X."/>
            <person name="Hao Y."/>
            <person name="Huang J."/>
            <person name="Zhao X.W."/>
            <person name="Ke S."/>
            <person name="Chen Y.Y."/>
            <person name="Wu W.L."/>
            <person name="Hsu J.L."/>
            <person name="Lin Y.F."/>
            <person name="Huang M.D."/>
            <person name="Li C.Y."/>
            <person name="Huang L."/>
            <person name="Wang Z.W."/>
            <person name="Zhao X."/>
            <person name="Zhong W.Y."/>
            <person name="Peng D.H."/>
            <person name="Ahmad S."/>
            <person name="Lan S."/>
            <person name="Zhang J.S."/>
            <person name="Tsai W.C."/>
            <person name="Van de Peer Y."/>
            <person name="Liu Z.J."/>
        </authorList>
    </citation>
    <scope>NUCLEOTIDE SEQUENCE</scope>
    <source>
        <strain evidence="10">CP</strain>
    </source>
</reference>
<dbReference type="SUPFAM" id="SSF51126">
    <property type="entry name" value="Pectin lyase-like"/>
    <property type="match status" value="1"/>
</dbReference>
<comment type="caution">
    <text evidence="10">The sequence shown here is derived from an EMBL/GenBank/DDBJ whole genome shotgun (WGS) entry which is preliminary data.</text>
</comment>
<dbReference type="GO" id="GO:0045490">
    <property type="term" value="P:pectin catabolic process"/>
    <property type="evidence" value="ECO:0007669"/>
    <property type="project" value="UniProtKB-UniRule"/>
</dbReference>
<evidence type="ECO:0000256" key="3">
    <source>
        <dbReference type="ARBA" id="ARBA00013229"/>
    </source>
</evidence>
<evidence type="ECO:0000256" key="4">
    <source>
        <dbReference type="ARBA" id="ARBA00022801"/>
    </source>
</evidence>
<keyword evidence="5 8" id="KW-0063">Aspartyl esterase</keyword>
<dbReference type="GO" id="GO:0030599">
    <property type="term" value="F:pectinesterase activity"/>
    <property type="evidence" value="ECO:0007669"/>
    <property type="project" value="UniProtKB-UniRule"/>
</dbReference>
<dbReference type="GO" id="GO:0042545">
    <property type="term" value="P:cell wall modification"/>
    <property type="evidence" value="ECO:0007669"/>
    <property type="project" value="UniProtKB-UniRule"/>
</dbReference>
<sequence length="289" mass="31691">MLLLPLQLLSIFLLVVSHCVSVGATASIAVTYIVDLNGSGQYKTIQEAINAVPDNNDKWYRILVKRGLYREKVMIPQSKPFILLEGEGSQLTTIEWSDYATNGLFELGGSRVTPNFNTETSATFTVQAENFVAKSITFKNGYNMEGGQKQKMDQAVAATVNGDKAAFYNCAFVGIQDTLYDGHGRHYYSNCYIEGAIDFIFGFAKTVFEGCNLHSTAGEWGGGYLTAQGRGSDTDTGGYVFKSCNVTGTGPTYLGRAWDTHARVVFYKSQFNAPIAPAGWDAWHHKDTV</sequence>
<feature type="signal peptide" evidence="8">
    <location>
        <begin position="1"/>
        <end position="17"/>
    </location>
</feature>
<dbReference type="InterPro" id="IPR011050">
    <property type="entry name" value="Pectin_lyase_fold/virulence"/>
</dbReference>
<dbReference type="EC" id="3.1.1.11" evidence="3 8"/>
<dbReference type="InterPro" id="IPR033131">
    <property type="entry name" value="Pectinesterase_Asp_AS"/>
</dbReference>
<evidence type="ECO:0000259" key="9">
    <source>
        <dbReference type="Pfam" id="PF01095"/>
    </source>
</evidence>
<dbReference type="PANTHER" id="PTHR31321">
    <property type="entry name" value="ACYL-COA THIOESTER HYDROLASE YBHC-RELATED"/>
    <property type="match status" value="1"/>
</dbReference>
<dbReference type="PROSITE" id="PS00503">
    <property type="entry name" value="PECTINESTERASE_2"/>
    <property type="match status" value="1"/>
</dbReference>
<comment type="catalytic activity">
    <reaction evidence="6 8">
        <text>[(1-&gt;4)-alpha-D-galacturonosyl methyl ester](n) + n H2O = [(1-&gt;4)-alpha-D-galacturonosyl](n) + n methanol + n H(+)</text>
        <dbReference type="Rhea" id="RHEA:22380"/>
        <dbReference type="Rhea" id="RHEA-COMP:14570"/>
        <dbReference type="Rhea" id="RHEA-COMP:14573"/>
        <dbReference type="ChEBI" id="CHEBI:15377"/>
        <dbReference type="ChEBI" id="CHEBI:15378"/>
        <dbReference type="ChEBI" id="CHEBI:17790"/>
        <dbReference type="ChEBI" id="CHEBI:140522"/>
        <dbReference type="ChEBI" id="CHEBI:140523"/>
        <dbReference type="EC" id="3.1.1.11"/>
    </reaction>
</comment>
<reference evidence="10" key="2">
    <citation type="submission" date="2023-06" db="EMBL/GenBank/DDBJ databases">
        <authorList>
            <person name="Ma L."/>
            <person name="Liu K.-W."/>
            <person name="Li Z."/>
            <person name="Hsiao Y.-Y."/>
            <person name="Qi Y."/>
            <person name="Fu T."/>
            <person name="Tang G."/>
            <person name="Zhang D."/>
            <person name="Sun W.-H."/>
            <person name="Liu D.-K."/>
            <person name="Li Y."/>
            <person name="Chen G.-Z."/>
            <person name="Liu X.-D."/>
            <person name="Liao X.-Y."/>
            <person name="Jiang Y.-T."/>
            <person name="Yu X."/>
            <person name="Hao Y."/>
            <person name="Huang J."/>
            <person name="Zhao X.-W."/>
            <person name="Ke S."/>
            <person name="Chen Y.-Y."/>
            <person name="Wu W.-L."/>
            <person name="Hsu J.-L."/>
            <person name="Lin Y.-F."/>
            <person name="Huang M.-D."/>
            <person name="Li C.-Y."/>
            <person name="Huang L."/>
            <person name="Wang Z.-W."/>
            <person name="Zhao X."/>
            <person name="Zhong W.-Y."/>
            <person name="Peng D.-H."/>
            <person name="Ahmad S."/>
            <person name="Lan S."/>
            <person name="Zhang J.-S."/>
            <person name="Tsai W.-C."/>
            <person name="Van De Peer Y."/>
            <person name="Liu Z.-J."/>
        </authorList>
    </citation>
    <scope>NUCLEOTIDE SEQUENCE</scope>
    <source>
        <strain evidence="10">CP</strain>
        <tissue evidence="10">Leaves</tissue>
    </source>
</reference>
<dbReference type="Gene3D" id="2.160.20.10">
    <property type="entry name" value="Single-stranded right-handed beta-helix, Pectin lyase-like"/>
    <property type="match status" value="1"/>
</dbReference>
<comment type="similarity">
    <text evidence="2">Belongs to the pectinesterase family.</text>
</comment>
<dbReference type="PANTHER" id="PTHR31321:SF134">
    <property type="entry name" value="PECTINESTERASE"/>
    <property type="match status" value="1"/>
</dbReference>
<evidence type="ECO:0000256" key="2">
    <source>
        <dbReference type="ARBA" id="ARBA00008891"/>
    </source>
</evidence>
<name>A0AAV9CYP7_ACOCL</name>
<feature type="domain" description="Pectinesterase catalytic" evidence="9">
    <location>
        <begin position="33"/>
        <end position="286"/>
    </location>
</feature>